<evidence type="ECO:0000313" key="2">
    <source>
        <dbReference type="EMBL" id="KAF7723955.1"/>
    </source>
</evidence>
<name>A0A8H7ERV6_9FUNG</name>
<gene>
    <name evidence="2" type="ORF">EC973_001471</name>
</gene>
<feature type="compositionally biased region" description="Basic and acidic residues" evidence="1">
    <location>
        <begin position="57"/>
        <end position="66"/>
    </location>
</feature>
<evidence type="ECO:0000256" key="1">
    <source>
        <dbReference type="SAM" id="MobiDB-lite"/>
    </source>
</evidence>
<reference evidence="2" key="1">
    <citation type="submission" date="2020-01" db="EMBL/GenBank/DDBJ databases">
        <title>Genome Sequencing of Three Apophysomyces-Like Fungal Strains Confirms a Novel Fungal Genus in the Mucoromycota with divergent Burkholderia-like Endosymbiotic Bacteria.</title>
        <authorList>
            <person name="Stajich J.E."/>
            <person name="Macias A.M."/>
            <person name="Carter-House D."/>
            <person name="Lovett B."/>
            <person name="Kasson L.R."/>
            <person name="Berry K."/>
            <person name="Grigoriev I."/>
            <person name="Chang Y."/>
            <person name="Spatafora J."/>
            <person name="Kasson M.T."/>
        </authorList>
    </citation>
    <scope>NUCLEOTIDE SEQUENCE</scope>
    <source>
        <strain evidence="2">NRRL A-21654</strain>
    </source>
</reference>
<protein>
    <submittedName>
        <fullName evidence="2">Uncharacterized protein</fullName>
    </submittedName>
</protein>
<dbReference type="Proteomes" id="UP000605846">
    <property type="component" value="Unassembled WGS sequence"/>
</dbReference>
<accession>A0A8H7ERV6</accession>
<dbReference type="AlphaFoldDB" id="A0A8H7ERV6"/>
<proteinExistence type="predicted"/>
<dbReference type="EMBL" id="JABAYA010000134">
    <property type="protein sequence ID" value="KAF7723955.1"/>
    <property type="molecule type" value="Genomic_DNA"/>
</dbReference>
<feature type="compositionally biased region" description="Basic and acidic residues" evidence="1">
    <location>
        <begin position="76"/>
        <end position="87"/>
    </location>
</feature>
<organism evidence="2 3">
    <name type="scientific">Apophysomyces ossiformis</name>
    <dbReference type="NCBI Taxonomy" id="679940"/>
    <lineage>
        <taxon>Eukaryota</taxon>
        <taxon>Fungi</taxon>
        <taxon>Fungi incertae sedis</taxon>
        <taxon>Mucoromycota</taxon>
        <taxon>Mucoromycotina</taxon>
        <taxon>Mucoromycetes</taxon>
        <taxon>Mucorales</taxon>
        <taxon>Mucorineae</taxon>
        <taxon>Mucoraceae</taxon>
        <taxon>Apophysomyces</taxon>
    </lineage>
</organism>
<comment type="caution">
    <text evidence="2">The sequence shown here is derived from an EMBL/GenBank/DDBJ whole genome shotgun (WGS) entry which is preliminary data.</text>
</comment>
<sequence length="126" mass="14327">MTIQDVFGLGSDPFTIWCGANHISTANIYKDMVKTKLGHQLQHAPIHFMEIRVRTLDEKDDVKTEPFSETEDDQEKELNDGEKKDADEKSDEEVEKDANDQDSKEEEEESAKSHSGFSEISRPNSP</sequence>
<feature type="compositionally biased region" description="Polar residues" evidence="1">
    <location>
        <begin position="113"/>
        <end position="126"/>
    </location>
</feature>
<feature type="region of interest" description="Disordered" evidence="1">
    <location>
        <begin position="57"/>
        <end position="126"/>
    </location>
</feature>
<keyword evidence="3" id="KW-1185">Reference proteome</keyword>
<evidence type="ECO:0000313" key="3">
    <source>
        <dbReference type="Proteomes" id="UP000605846"/>
    </source>
</evidence>